<sequence length="81" mass="9428">MAKKLTFHAPPEFVKLRAISFQKLTSPRPCGERVRVRGRTAYTLHQPSPLRREREQELRNTFSIDALREGKSQVLAKKIVR</sequence>
<dbReference type="Proteomes" id="UP000240009">
    <property type="component" value="Unassembled WGS sequence"/>
</dbReference>
<reference evidence="1 2" key="1">
    <citation type="submission" date="2018-02" db="EMBL/GenBank/DDBJ databases">
        <title>Comparative genomes isolates from brazilian mangrove.</title>
        <authorList>
            <person name="Araujo J.E."/>
            <person name="Taketani R.G."/>
            <person name="Silva M.C.P."/>
            <person name="Loureco M.V."/>
            <person name="Andreote F.D."/>
        </authorList>
    </citation>
    <scope>NUCLEOTIDE SEQUENCE [LARGE SCALE GENOMIC DNA]</scope>
    <source>
        <strain evidence="1 2">HEX-2 MGV</strain>
    </source>
</reference>
<evidence type="ECO:0000313" key="1">
    <source>
        <dbReference type="EMBL" id="PQO31208.1"/>
    </source>
</evidence>
<accession>A0A2S8FGA4</accession>
<dbReference type="EMBL" id="PUIA01000037">
    <property type="protein sequence ID" value="PQO31208.1"/>
    <property type="molecule type" value="Genomic_DNA"/>
</dbReference>
<dbReference type="AlphaFoldDB" id="A0A2S8FGA4"/>
<proteinExistence type="predicted"/>
<gene>
    <name evidence="1" type="ORF">C5Y96_12745</name>
</gene>
<evidence type="ECO:0000313" key="2">
    <source>
        <dbReference type="Proteomes" id="UP000240009"/>
    </source>
</evidence>
<name>A0A2S8FGA4_9BACT</name>
<organism evidence="1 2">
    <name type="scientific">Blastopirellula marina</name>
    <dbReference type="NCBI Taxonomy" id="124"/>
    <lineage>
        <taxon>Bacteria</taxon>
        <taxon>Pseudomonadati</taxon>
        <taxon>Planctomycetota</taxon>
        <taxon>Planctomycetia</taxon>
        <taxon>Pirellulales</taxon>
        <taxon>Pirellulaceae</taxon>
        <taxon>Blastopirellula</taxon>
    </lineage>
</organism>
<comment type="caution">
    <text evidence="1">The sequence shown here is derived from an EMBL/GenBank/DDBJ whole genome shotgun (WGS) entry which is preliminary data.</text>
</comment>
<protein>
    <submittedName>
        <fullName evidence="1">Uncharacterized protein</fullName>
    </submittedName>
</protein>